<reference evidence="1 2" key="1">
    <citation type="submission" date="2018-12" db="EMBL/GenBank/DDBJ databases">
        <authorList>
            <person name="Sun L."/>
            <person name="Chen Z."/>
        </authorList>
    </citation>
    <scope>NUCLEOTIDE SEQUENCE [LARGE SCALE GENOMIC DNA]</scope>
    <source>
        <strain evidence="1 2">LMG 29736</strain>
    </source>
</reference>
<dbReference type="RefSeq" id="WP_120118576.1">
    <property type="nucleotide sequence ID" value="NZ_QYTW02000035.1"/>
</dbReference>
<dbReference type="EMBL" id="QYTW02000035">
    <property type="protein sequence ID" value="RST57367.1"/>
    <property type="molecule type" value="Genomic_DNA"/>
</dbReference>
<dbReference type="AlphaFoldDB" id="A0A429X1T1"/>
<gene>
    <name evidence="1" type="ORF">D5F11_022935</name>
</gene>
<dbReference type="Proteomes" id="UP000287296">
    <property type="component" value="Unassembled WGS sequence"/>
</dbReference>
<protein>
    <submittedName>
        <fullName evidence="1">Uncharacterized protein</fullName>
    </submittedName>
</protein>
<proteinExistence type="predicted"/>
<dbReference type="OrthoDB" id="2932915at2"/>
<evidence type="ECO:0000313" key="1">
    <source>
        <dbReference type="EMBL" id="RST57367.1"/>
    </source>
</evidence>
<organism evidence="1 2">
    <name type="scientific">Siminovitchia terrae</name>
    <name type="common">Bacillus terrae</name>
    <dbReference type="NCBI Taxonomy" id="1914933"/>
    <lineage>
        <taxon>Bacteria</taxon>
        <taxon>Bacillati</taxon>
        <taxon>Bacillota</taxon>
        <taxon>Bacilli</taxon>
        <taxon>Bacillales</taxon>
        <taxon>Bacillaceae</taxon>
        <taxon>Siminovitchia</taxon>
    </lineage>
</organism>
<evidence type="ECO:0000313" key="2">
    <source>
        <dbReference type="Proteomes" id="UP000287296"/>
    </source>
</evidence>
<sequence>MTANWKRRYSFRLTDDDEDLGQMLENVPDSKKSEMIRNMLKYAYRMMNEERKEKKELDELKKALLDFKESYQLQHEELLKELRKGIKVAPSQSATEGEEREGVVSEDAIRNSAQAFLSSFGGIE</sequence>
<name>A0A429X1T1_SIMTE</name>
<comment type="caution">
    <text evidence="1">The sequence shown here is derived from an EMBL/GenBank/DDBJ whole genome shotgun (WGS) entry which is preliminary data.</text>
</comment>
<accession>A0A429X1T1</accession>